<dbReference type="EMBL" id="JAWWNJ010000008">
    <property type="protein sequence ID" value="KAK7050511.1"/>
    <property type="molecule type" value="Genomic_DNA"/>
</dbReference>
<sequence length="400" mass="43893">MKCQATSSAVGVHERKGDSEQAATLSSPRLRKYWAPLSIVIVSVLLAFALLAVSAGYRFTQWSSDVPSAAQLSLCPNPTLRPDWRTLGNSQKSAYISAVKCLQRLPSISNNLRGANTRFDDFQAIHVAMADQGQFLPWHRRFLKLFEVALQDECGYEGGLPFVLVSCSQVAAHCLRSYYDWSPDIDSGIPLAKFLIFDAVYGFGGNGLDIPNYAGQFGNLSALASAGWLAPGAGGGCIVDGPFAAYNLSVGPGTSATNHCLQRAFNDNIRQFLSSDMIKHVLRQTTYETFRIELEGAPVTQTMRLHDGGHNLVGGEIADHYSSPGDPIFYLHHAFVDKLWWDWVGLDFASRIDQISGRTAVVPPYTNVTLDFELDTMVAPVVAIREVMDIRNPLLCYTYG</sequence>
<evidence type="ECO:0000313" key="6">
    <source>
        <dbReference type="Proteomes" id="UP001362999"/>
    </source>
</evidence>
<keyword evidence="3" id="KW-0472">Membrane</keyword>
<dbReference type="AlphaFoldDB" id="A0AAW0DCV9"/>
<organism evidence="5 6">
    <name type="scientific">Favolaschia claudopus</name>
    <dbReference type="NCBI Taxonomy" id="2862362"/>
    <lineage>
        <taxon>Eukaryota</taxon>
        <taxon>Fungi</taxon>
        <taxon>Dikarya</taxon>
        <taxon>Basidiomycota</taxon>
        <taxon>Agaricomycotina</taxon>
        <taxon>Agaricomycetes</taxon>
        <taxon>Agaricomycetidae</taxon>
        <taxon>Agaricales</taxon>
        <taxon>Marasmiineae</taxon>
        <taxon>Mycenaceae</taxon>
        <taxon>Favolaschia</taxon>
    </lineage>
</organism>
<evidence type="ECO:0000259" key="4">
    <source>
        <dbReference type="PROSITE" id="PS00498"/>
    </source>
</evidence>
<keyword evidence="6" id="KW-1185">Reference proteome</keyword>
<evidence type="ECO:0000256" key="1">
    <source>
        <dbReference type="ARBA" id="ARBA00022723"/>
    </source>
</evidence>
<evidence type="ECO:0000256" key="2">
    <source>
        <dbReference type="ARBA" id="ARBA00023002"/>
    </source>
</evidence>
<proteinExistence type="predicted"/>
<keyword evidence="3" id="KW-1133">Transmembrane helix</keyword>
<keyword evidence="3" id="KW-0812">Transmembrane</keyword>
<dbReference type="InterPro" id="IPR008922">
    <property type="entry name" value="Di-copper_centre_dom_sf"/>
</dbReference>
<comment type="caution">
    <text evidence="5">The sequence shown here is derived from an EMBL/GenBank/DDBJ whole genome shotgun (WGS) entry which is preliminary data.</text>
</comment>
<feature type="transmembrane region" description="Helical" evidence="3">
    <location>
        <begin position="33"/>
        <end position="53"/>
    </location>
</feature>
<reference evidence="5 6" key="1">
    <citation type="journal article" date="2024" name="J Genomics">
        <title>Draft genome sequencing and assembly of Favolaschia claudopus CIRM-BRFM 2984 isolated from oak limbs.</title>
        <authorList>
            <person name="Navarro D."/>
            <person name="Drula E."/>
            <person name="Chaduli D."/>
            <person name="Cazenave R."/>
            <person name="Ahrendt S."/>
            <person name="Wang J."/>
            <person name="Lipzen A."/>
            <person name="Daum C."/>
            <person name="Barry K."/>
            <person name="Grigoriev I.V."/>
            <person name="Favel A."/>
            <person name="Rosso M.N."/>
            <person name="Martin F."/>
        </authorList>
    </citation>
    <scope>NUCLEOTIDE SEQUENCE [LARGE SCALE GENOMIC DNA]</scope>
    <source>
        <strain evidence="5 6">CIRM-BRFM 2984</strain>
    </source>
</reference>
<dbReference type="Proteomes" id="UP001362999">
    <property type="component" value="Unassembled WGS sequence"/>
</dbReference>
<dbReference type="Gene3D" id="1.10.1280.10">
    <property type="entry name" value="Di-copper center containing domain from catechol oxidase"/>
    <property type="match status" value="1"/>
</dbReference>
<dbReference type="PROSITE" id="PS00498">
    <property type="entry name" value="TYROSINASE_2"/>
    <property type="match status" value="1"/>
</dbReference>
<dbReference type="InterPro" id="IPR002227">
    <property type="entry name" value="Tyrosinase_Cu-bd"/>
</dbReference>
<gene>
    <name evidence="5" type="ORF">R3P38DRAFT_3608100</name>
</gene>
<protein>
    <submittedName>
        <fullName evidence="5">Tyrosinase central domain-containing protein</fullName>
    </submittedName>
</protein>
<accession>A0AAW0DCV9</accession>
<dbReference type="InterPro" id="IPR050316">
    <property type="entry name" value="Tyrosinase/Hemocyanin"/>
</dbReference>
<evidence type="ECO:0000256" key="3">
    <source>
        <dbReference type="SAM" id="Phobius"/>
    </source>
</evidence>
<dbReference type="GO" id="GO:0046872">
    <property type="term" value="F:metal ion binding"/>
    <property type="evidence" value="ECO:0007669"/>
    <property type="project" value="UniProtKB-KW"/>
</dbReference>
<feature type="domain" description="Tyrosinase copper-binding" evidence="4">
    <location>
        <begin position="326"/>
        <end position="337"/>
    </location>
</feature>
<keyword evidence="2" id="KW-0560">Oxidoreductase</keyword>
<dbReference type="Pfam" id="PF00264">
    <property type="entry name" value="Tyrosinase"/>
    <property type="match status" value="1"/>
</dbReference>
<dbReference type="PRINTS" id="PR00092">
    <property type="entry name" value="TYROSINASE"/>
</dbReference>
<dbReference type="SUPFAM" id="SSF48056">
    <property type="entry name" value="Di-copper centre-containing domain"/>
    <property type="match status" value="1"/>
</dbReference>
<dbReference type="PANTHER" id="PTHR11474">
    <property type="entry name" value="TYROSINASE FAMILY MEMBER"/>
    <property type="match status" value="1"/>
</dbReference>
<dbReference type="PANTHER" id="PTHR11474:SF125">
    <property type="entry name" value="N-ACETYL-6-HYDROXYTRYPTOPHAN OXIDASE IVOB-RELATED"/>
    <property type="match status" value="1"/>
</dbReference>
<keyword evidence="1" id="KW-0479">Metal-binding</keyword>
<evidence type="ECO:0000313" key="5">
    <source>
        <dbReference type="EMBL" id="KAK7050511.1"/>
    </source>
</evidence>
<name>A0AAW0DCV9_9AGAR</name>
<dbReference type="GO" id="GO:0016491">
    <property type="term" value="F:oxidoreductase activity"/>
    <property type="evidence" value="ECO:0007669"/>
    <property type="project" value="UniProtKB-KW"/>
</dbReference>